<dbReference type="EMBL" id="CAJVPY010000700">
    <property type="protein sequence ID" value="CAG8487688.1"/>
    <property type="molecule type" value="Genomic_DNA"/>
</dbReference>
<dbReference type="Proteomes" id="UP000789405">
    <property type="component" value="Unassembled WGS sequence"/>
</dbReference>
<feature type="region of interest" description="Disordered" evidence="1">
    <location>
        <begin position="1"/>
        <end position="25"/>
    </location>
</feature>
<comment type="caution">
    <text evidence="2">The sequence shown here is derived from an EMBL/GenBank/DDBJ whole genome shotgun (WGS) entry which is preliminary data.</text>
</comment>
<keyword evidence="3" id="KW-1185">Reference proteome</keyword>
<evidence type="ECO:0000313" key="2">
    <source>
        <dbReference type="EMBL" id="CAG8487688.1"/>
    </source>
</evidence>
<evidence type="ECO:0000313" key="3">
    <source>
        <dbReference type="Proteomes" id="UP000789405"/>
    </source>
</evidence>
<feature type="compositionally biased region" description="Polar residues" evidence="1">
    <location>
        <begin position="1"/>
        <end position="10"/>
    </location>
</feature>
<name>A0A9N8WMQ0_9GLOM</name>
<reference evidence="2" key="1">
    <citation type="submission" date="2021-06" db="EMBL/GenBank/DDBJ databases">
        <authorList>
            <person name="Kallberg Y."/>
            <person name="Tangrot J."/>
            <person name="Rosling A."/>
        </authorList>
    </citation>
    <scope>NUCLEOTIDE SEQUENCE</scope>
    <source>
        <strain evidence="2">MA453B</strain>
    </source>
</reference>
<proteinExistence type="predicted"/>
<organism evidence="2 3">
    <name type="scientific">Dentiscutata erythropus</name>
    <dbReference type="NCBI Taxonomy" id="1348616"/>
    <lineage>
        <taxon>Eukaryota</taxon>
        <taxon>Fungi</taxon>
        <taxon>Fungi incertae sedis</taxon>
        <taxon>Mucoromycota</taxon>
        <taxon>Glomeromycotina</taxon>
        <taxon>Glomeromycetes</taxon>
        <taxon>Diversisporales</taxon>
        <taxon>Gigasporaceae</taxon>
        <taxon>Dentiscutata</taxon>
    </lineage>
</organism>
<sequence length="141" mass="16209">MKDNTNASTDENFENDAKTSADEKVESDIDINMNEDGTNIYINFADDASLGSDNEDIIDNLDIIDQIITHDNDSNISDCNDTNKINSKEFSHTAYRDFIEIIIKYQLFYKADDAVLKFMKKYSKISRSLCLDQQRWPLFLG</sequence>
<dbReference type="AlphaFoldDB" id="A0A9N8WMQ0"/>
<evidence type="ECO:0000256" key="1">
    <source>
        <dbReference type="SAM" id="MobiDB-lite"/>
    </source>
</evidence>
<protein>
    <submittedName>
        <fullName evidence="2">20953_t:CDS:1</fullName>
    </submittedName>
</protein>
<accession>A0A9N8WMQ0</accession>
<gene>
    <name evidence="2" type="ORF">DERYTH_LOCUS2251</name>
</gene>
<feature type="compositionally biased region" description="Basic and acidic residues" evidence="1">
    <location>
        <begin position="15"/>
        <end position="25"/>
    </location>
</feature>